<comment type="cofactor">
    <cofactor evidence="2">
        <name>Mg(2+)</name>
        <dbReference type="ChEBI" id="CHEBI:18420"/>
    </cofactor>
</comment>
<dbReference type="GO" id="GO:0046872">
    <property type="term" value="F:metal ion binding"/>
    <property type="evidence" value="ECO:0007669"/>
    <property type="project" value="UniProtKB-KW"/>
</dbReference>
<dbReference type="PANTHER" id="PTHR12271">
    <property type="entry name" value="POLY A POLYMERASE CID PAP -RELATED"/>
    <property type="match status" value="1"/>
</dbReference>
<keyword evidence="7" id="KW-0808">Transferase</keyword>
<evidence type="ECO:0000256" key="8">
    <source>
        <dbReference type="ARBA" id="ARBA00022723"/>
    </source>
</evidence>
<dbReference type="InterPro" id="IPR002058">
    <property type="entry name" value="PAP_assoc"/>
</dbReference>
<evidence type="ECO:0000256" key="3">
    <source>
        <dbReference type="ARBA" id="ARBA00004496"/>
    </source>
</evidence>
<comment type="subcellular location">
    <subcellularLocation>
        <location evidence="3">Cytoplasm</location>
    </subcellularLocation>
</comment>
<keyword evidence="13" id="KW-1185">Reference proteome</keyword>
<evidence type="ECO:0000256" key="2">
    <source>
        <dbReference type="ARBA" id="ARBA00001946"/>
    </source>
</evidence>
<evidence type="ECO:0000256" key="9">
    <source>
        <dbReference type="ARBA" id="ARBA00022842"/>
    </source>
</evidence>
<feature type="domain" description="PAP-associated" evidence="10">
    <location>
        <begin position="427"/>
        <end position="495"/>
    </location>
</feature>
<evidence type="ECO:0000313" key="12">
    <source>
        <dbReference type="EMBL" id="KAJ1724050.1"/>
    </source>
</evidence>
<dbReference type="InterPro" id="IPR054708">
    <property type="entry name" value="MTPAP-like_central"/>
</dbReference>
<dbReference type="CDD" id="cd05402">
    <property type="entry name" value="NT_PAP_TUTase"/>
    <property type="match status" value="1"/>
</dbReference>
<evidence type="ECO:0000256" key="1">
    <source>
        <dbReference type="ARBA" id="ARBA00001936"/>
    </source>
</evidence>
<dbReference type="SUPFAM" id="SSF81631">
    <property type="entry name" value="PAP/OAS1 substrate-binding domain"/>
    <property type="match status" value="1"/>
</dbReference>
<dbReference type="EC" id="2.7.7.19" evidence="5"/>
<evidence type="ECO:0000259" key="11">
    <source>
        <dbReference type="Pfam" id="PF22600"/>
    </source>
</evidence>
<dbReference type="GO" id="GO:0005737">
    <property type="term" value="C:cytoplasm"/>
    <property type="evidence" value="ECO:0007669"/>
    <property type="project" value="UniProtKB-SubCell"/>
</dbReference>
<dbReference type="GO" id="GO:0010605">
    <property type="term" value="P:negative regulation of macromolecule metabolic process"/>
    <property type="evidence" value="ECO:0007669"/>
    <property type="project" value="UniProtKB-ARBA"/>
</dbReference>
<evidence type="ECO:0000313" key="13">
    <source>
        <dbReference type="Proteomes" id="UP001149813"/>
    </source>
</evidence>
<keyword evidence="6" id="KW-0963">Cytoplasm</keyword>
<dbReference type="Gene3D" id="1.10.1410.10">
    <property type="match status" value="1"/>
</dbReference>
<dbReference type="SUPFAM" id="SSF81301">
    <property type="entry name" value="Nucleotidyltransferase"/>
    <property type="match status" value="1"/>
</dbReference>
<accession>A0A9W7Y5Y1</accession>
<evidence type="ECO:0000256" key="6">
    <source>
        <dbReference type="ARBA" id="ARBA00022490"/>
    </source>
</evidence>
<gene>
    <name evidence="12" type="ORF">LPJ53_001624</name>
</gene>
<dbReference type="Proteomes" id="UP001149813">
    <property type="component" value="Unassembled WGS sequence"/>
</dbReference>
<feature type="domain" description="Poly(A) RNA polymerase mitochondrial-like central palm" evidence="11">
    <location>
        <begin position="161"/>
        <end position="296"/>
    </location>
</feature>
<dbReference type="OrthoDB" id="2274644at2759"/>
<keyword evidence="8" id="KW-0479">Metal-binding</keyword>
<sequence>MAGSVASQASKLSSGLSRFPNVTKIYSALAAKKQEDALADRRHEVLLAVTKIVDETGTDTFRGNSIWKRRELKDVANMLDMDYTEVKNRIKEGSDIFGDNLAVFSTFSSGPLFVEQSPNILRMIKKNRRSEQPKFLHPLREKDLSIAGQLQWNAHLLQWLDNRIDCVCAEYTTSSANHSEVRNLMHRIKTAINSRIPNANVNVEFYGSRGYGICNDSSDVDMVITSATGAAVPLDQVFRVLKRLAGCRNAVHLAHAHSPIIRFRYFNRQNQFLFECDVSCDNRLGLEKTKLISQYLRFDPRVAKILTMVKIWSKKRQIADSNTLNSYGIMMMALAFLISRKVVPPLQLVDSAYFDMTYWTQHARLLTSSENVNAVYIDNISAPTSAGPVTSHWRRIYPFLVGARPEYYYNGSDVSRWISPNKQTTTELLHGFFHHYGNVFDPLTQAVSARLGTTDIPRSYLKKLNVPDWKPLVNSPNTWQGKMRLLAIEDVFEPTVNCGRNAPPSWVQGFLWEMRRAAWVLTPNQSSLVSKVSPIDRLISDQTSPLFGSPIAWAPVYTTLLSWLEQTEKKGAAVPDSYWKQHSLINPENNKRPSLSNRRR</sequence>
<keyword evidence="9" id="KW-0460">Magnesium</keyword>
<dbReference type="GO" id="GO:1990817">
    <property type="term" value="F:poly(A) RNA polymerase activity"/>
    <property type="evidence" value="ECO:0007669"/>
    <property type="project" value="UniProtKB-EC"/>
</dbReference>
<comment type="caution">
    <text evidence="12">The sequence shown here is derived from an EMBL/GenBank/DDBJ whole genome shotgun (WGS) entry which is preliminary data.</text>
</comment>
<protein>
    <recommendedName>
        <fullName evidence="5">polynucleotide adenylyltransferase</fullName>
        <ecNumber evidence="5">2.7.7.19</ecNumber>
    </recommendedName>
</protein>
<proteinExistence type="inferred from homology"/>
<dbReference type="AlphaFoldDB" id="A0A9W7Y5Y1"/>
<evidence type="ECO:0000256" key="7">
    <source>
        <dbReference type="ARBA" id="ARBA00022679"/>
    </source>
</evidence>
<reference evidence="12" key="1">
    <citation type="submission" date="2022-07" db="EMBL/GenBank/DDBJ databases">
        <title>Phylogenomic reconstructions and comparative analyses of Kickxellomycotina fungi.</title>
        <authorList>
            <person name="Reynolds N.K."/>
            <person name="Stajich J.E."/>
            <person name="Barry K."/>
            <person name="Grigoriev I.V."/>
            <person name="Crous P."/>
            <person name="Smith M.E."/>
        </authorList>
    </citation>
    <scope>NUCLEOTIDE SEQUENCE</scope>
    <source>
        <strain evidence="12">NBRC 32514</strain>
    </source>
</reference>
<name>A0A9W7Y5Y1_9FUNG</name>
<organism evidence="12 13">
    <name type="scientific">Coemansia erecta</name>
    <dbReference type="NCBI Taxonomy" id="147472"/>
    <lineage>
        <taxon>Eukaryota</taxon>
        <taxon>Fungi</taxon>
        <taxon>Fungi incertae sedis</taxon>
        <taxon>Zoopagomycota</taxon>
        <taxon>Kickxellomycotina</taxon>
        <taxon>Kickxellomycetes</taxon>
        <taxon>Kickxellales</taxon>
        <taxon>Kickxellaceae</taxon>
        <taxon>Coemansia</taxon>
    </lineage>
</organism>
<evidence type="ECO:0000259" key="10">
    <source>
        <dbReference type="Pfam" id="PF03828"/>
    </source>
</evidence>
<dbReference type="EMBL" id="JANBOJ010000043">
    <property type="protein sequence ID" value="KAJ1724050.1"/>
    <property type="molecule type" value="Genomic_DNA"/>
</dbReference>
<dbReference type="Gene3D" id="3.30.460.10">
    <property type="entry name" value="Beta Polymerase, domain 2"/>
    <property type="match status" value="1"/>
</dbReference>
<dbReference type="PANTHER" id="PTHR12271:SF40">
    <property type="entry name" value="POLY(A) RNA POLYMERASE GLD2"/>
    <property type="match status" value="1"/>
</dbReference>
<dbReference type="InterPro" id="IPR043519">
    <property type="entry name" value="NT_sf"/>
</dbReference>
<evidence type="ECO:0000256" key="4">
    <source>
        <dbReference type="ARBA" id="ARBA00008593"/>
    </source>
</evidence>
<comment type="cofactor">
    <cofactor evidence="1">
        <name>Mn(2+)</name>
        <dbReference type="ChEBI" id="CHEBI:29035"/>
    </cofactor>
</comment>
<dbReference type="GO" id="GO:0031123">
    <property type="term" value="P:RNA 3'-end processing"/>
    <property type="evidence" value="ECO:0007669"/>
    <property type="project" value="TreeGrafter"/>
</dbReference>
<dbReference type="Pfam" id="PF22600">
    <property type="entry name" value="MTPAP-like_central"/>
    <property type="match status" value="1"/>
</dbReference>
<evidence type="ECO:0000256" key="5">
    <source>
        <dbReference type="ARBA" id="ARBA00012388"/>
    </source>
</evidence>
<comment type="similarity">
    <text evidence="4">Belongs to the DNA polymerase type-B-like family.</text>
</comment>
<dbReference type="Pfam" id="PF03828">
    <property type="entry name" value="PAP_assoc"/>
    <property type="match status" value="1"/>
</dbReference>